<sequence>MRYINKGPSPDYFETEKQSIVIDPSWNNLHCKTQLKVDLIAEQAGLCVYCEVGIDAENAHIEHIQAQSVHPDLRFEYRNLVASCYGAQQNSVLTVNPYASENIDSCGHHKDDSLDMGLFLNPVEVKNIGEYFVYDKTTCEILGSQLDVAKANYTISLLNLNNPRLNIARANARTALEKAVKSSVKEPIRRRQAVQKLLAKERPFISFLRDYFIFA</sequence>
<reference evidence="1" key="2">
    <citation type="submission" date="2020-09" db="EMBL/GenBank/DDBJ databases">
        <authorList>
            <person name="Sun Q."/>
            <person name="Kim S."/>
        </authorList>
    </citation>
    <scope>NUCLEOTIDE SEQUENCE</scope>
    <source>
        <strain evidence="1">KCTC 32501</strain>
    </source>
</reference>
<dbReference type="InterPro" id="IPR013467">
    <property type="entry name" value="HNH78-like"/>
</dbReference>
<keyword evidence="2" id="KW-1185">Reference proteome</keyword>
<dbReference type="NCBIfam" id="TIGR02646">
    <property type="entry name" value="retron system putative HNH endonuclease"/>
    <property type="match status" value="1"/>
</dbReference>
<protein>
    <recommendedName>
        <fullName evidence="3">TIGR02646 family protein</fullName>
    </recommendedName>
</protein>
<comment type="caution">
    <text evidence="1">The sequence shown here is derived from an EMBL/GenBank/DDBJ whole genome shotgun (WGS) entry which is preliminary data.</text>
</comment>
<evidence type="ECO:0008006" key="3">
    <source>
        <dbReference type="Google" id="ProtNLM"/>
    </source>
</evidence>
<proteinExistence type="predicted"/>
<gene>
    <name evidence="1" type="ORF">GCM10009007_08980</name>
</gene>
<reference evidence="1" key="1">
    <citation type="journal article" date="2014" name="Int. J. Syst. Evol. Microbiol.">
        <title>Complete genome sequence of Corynebacterium casei LMG S-19264T (=DSM 44701T), isolated from a smear-ripened cheese.</title>
        <authorList>
            <consortium name="US DOE Joint Genome Institute (JGI-PGF)"/>
            <person name="Walter F."/>
            <person name="Albersmeier A."/>
            <person name="Kalinowski J."/>
            <person name="Ruckert C."/>
        </authorList>
    </citation>
    <scope>NUCLEOTIDE SEQUENCE</scope>
    <source>
        <strain evidence="1">KCTC 32501</strain>
    </source>
</reference>
<evidence type="ECO:0000313" key="1">
    <source>
        <dbReference type="EMBL" id="GHA70438.1"/>
    </source>
</evidence>
<organism evidence="1 2">
    <name type="scientific">Formosimonas limnophila</name>
    <dbReference type="NCBI Taxonomy" id="1384487"/>
    <lineage>
        <taxon>Bacteria</taxon>
        <taxon>Pseudomonadati</taxon>
        <taxon>Pseudomonadota</taxon>
        <taxon>Betaproteobacteria</taxon>
        <taxon>Burkholderiales</taxon>
        <taxon>Burkholderiaceae</taxon>
        <taxon>Formosimonas</taxon>
    </lineage>
</organism>
<dbReference type="EMBL" id="BMZG01000004">
    <property type="protein sequence ID" value="GHA70438.1"/>
    <property type="molecule type" value="Genomic_DNA"/>
</dbReference>
<dbReference type="AlphaFoldDB" id="A0A8J3FZP0"/>
<dbReference type="RefSeq" id="WP_189492255.1">
    <property type="nucleotide sequence ID" value="NZ_BMZG01000004.1"/>
</dbReference>
<name>A0A8J3FZP0_9BURK</name>
<accession>A0A8J3FZP0</accession>
<dbReference type="Proteomes" id="UP000614287">
    <property type="component" value="Unassembled WGS sequence"/>
</dbReference>
<dbReference type="Gene3D" id="1.10.30.50">
    <property type="match status" value="1"/>
</dbReference>
<evidence type="ECO:0000313" key="2">
    <source>
        <dbReference type="Proteomes" id="UP000614287"/>
    </source>
</evidence>